<name>A0ABD6C8I9_9EURY</name>
<organism evidence="2 3">
    <name type="scientific">Halorientalis brevis</name>
    <dbReference type="NCBI Taxonomy" id="1126241"/>
    <lineage>
        <taxon>Archaea</taxon>
        <taxon>Methanobacteriati</taxon>
        <taxon>Methanobacteriota</taxon>
        <taxon>Stenosarchaea group</taxon>
        <taxon>Halobacteria</taxon>
        <taxon>Halobacteriales</taxon>
        <taxon>Haloarculaceae</taxon>
        <taxon>Halorientalis</taxon>
    </lineage>
</organism>
<reference evidence="2 3" key="1">
    <citation type="journal article" date="2019" name="Int. J. Syst. Evol. Microbiol.">
        <title>The Global Catalogue of Microorganisms (GCM) 10K type strain sequencing project: providing services to taxonomists for standard genome sequencing and annotation.</title>
        <authorList>
            <consortium name="The Broad Institute Genomics Platform"/>
            <consortium name="The Broad Institute Genome Sequencing Center for Infectious Disease"/>
            <person name="Wu L."/>
            <person name="Ma J."/>
        </authorList>
    </citation>
    <scope>NUCLEOTIDE SEQUENCE [LARGE SCALE GENOMIC DNA]</scope>
    <source>
        <strain evidence="2 3">CGMCC 1.12125</strain>
    </source>
</reference>
<comment type="caution">
    <text evidence="2">The sequence shown here is derived from an EMBL/GenBank/DDBJ whole genome shotgun (WGS) entry which is preliminary data.</text>
</comment>
<evidence type="ECO:0000313" key="3">
    <source>
        <dbReference type="Proteomes" id="UP001597119"/>
    </source>
</evidence>
<keyword evidence="3" id="KW-1185">Reference proteome</keyword>
<dbReference type="RefSeq" id="WP_247379644.1">
    <property type="nucleotide sequence ID" value="NZ_JALLGV010000007.1"/>
</dbReference>
<feature type="region of interest" description="Disordered" evidence="1">
    <location>
        <begin position="85"/>
        <end position="152"/>
    </location>
</feature>
<dbReference type="Proteomes" id="UP001597119">
    <property type="component" value="Unassembled WGS sequence"/>
</dbReference>
<proteinExistence type="predicted"/>
<dbReference type="InterPro" id="IPR006311">
    <property type="entry name" value="TAT_signal"/>
</dbReference>
<evidence type="ECO:0000313" key="2">
    <source>
        <dbReference type="EMBL" id="MFD1586476.1"/>
    </source>
</evidence>
<accession>A0ABD6C8I9</accession>
<dbReference type="AlphaFoldDB" id="A0ABD6C8I9"/>
<dbReference type="EMBL" id="JBHUDJ010000002">
    <property type="protein sequence ID" value="MFD1586476.1"/>
    <property type="molecule type" value="Genomic_DNA"/>
</dbReference>
<sequence length="218" mass="24330">MHEDYLSASVNRRRFITGAGLLGSGLVAVEPVRAASQGNSDDFDADIEFDDDCQELVVDPTDDDAEYVLEFEVDDDSSFELEATGRIELTTDDGSFSRASVDYDGEEVASEECDADDEDDDDDENDDDGDDEIDVDDEDFDDTDDDFDADVSFDDDCQTVHVDPTDDDEEYTVEAEIEDRGTFTEDYEGAVRLESDDGEFERVTVEYDDEEIAEETCS</sequence>
<gene>
    <name evidence="2" type="ORF">ACFR9U_05750</name>
</gene>
<dbReference type="PROSITE" id="PS51318">
    <property type="entry name" value="TAT"/>
    <property type="match status" value="1"/>
</dbReference>
<evidence type="ECO:0008006" key="4">
    <source>
        <dbReference type="Google" id="ProtNLM"/>
    </source>
</evidence>
<feature type="compositionally biased region" description="Acidic residues" evidence="1">
    <location>
        <begin position="103"/>
        <end position="152"/>
    </location>
</feature>
<evidence type="ECO:0000256" key="1">
    <source>
        <dbReference type="SAM" id="MobiDB-lite"/>
    </source>
</evidence>
<protein>
    <recommendedName>
        <fullName evidence="4">Tat (Twin-arginine translocation) pathway signal sequence</fullName>
    </recommendedName>
</protein>